<organism evidence="3 4">
    <name type="scientific">Microbacterium rhizomatis</name>
    <dbReference type="NCBI Taxonomy" id="1631477"/>
    <lineage>
        <taxon>Bacteria</taxon>
        <taxon>Bacillati</taxon>
        <taxon>Actinomycetota</taxon>
        <taxon>Actinomycetes</taxon>
        <taxon>Micrococcales</taxon>
        <taxon>Microbacteriaceae</taxon>
        <taxon>Microbacterium</taxon>
    </lineage>
</organism>
<reference evidence="4" key="1">
    <citation type="submission" date="2019-09" db="EMBL/GenBank/DDBJ databases">
        <title>Mumia zhuanghuii sp. nov. isolated from the intestinal contents of plateau pika (Ochotona curzoniae) in the Qinghai-Tibet plateau of China.</title>
        <authorList>
            <person name="Tian Z."/>
        </authorList>
    </citation>
    <scope>NUCLEOTIDE SEQUENCE [LARGE SCALE GENOMIC DNA]</scope>
    <source>
        <strain evidence="4">JCM 30598</strain>
    </source>
</reference>
<dbReference type="Gene3D" id="3.30.530.20">
    <property type="match status" value="1"/>
</dbReference>
<dbReference type="Proteomes" id="UP000325827">
    <property type="component" value="Unassembled WGS sequence"/>
</dbReference>
<sequence length="146" mass="15575">MTESITVTRTFAAPRELVWEAFTAPQHFASWFGTDAVEVPLDTLVWNAAPGSAWSAVMHLPDGTTKDWVGEFVEVDAPSRLVFTLTDVPEHPENAAPTTVSLTEADGGTIVTLTQETPGFTPEQQAGVTAGYGAFLDTLGRVVLGL</sequence>
<dbReference type="Pfam" id="PF08327">
    <property type="entry name" value="AHSA1"/>
    <property type="match status" value="1"/>
</dbReference>
<feature type="domain" description="Activator of Hsp90 ATPase homologue 1/2-like C-terminal" evidence="2">
    <location>
        <begin position="12"/>
        <end position="141"/>
    </location>
</feature>
<proteinExistence type="inferred from homology"/>
<dbReference type="OrthoDB" id="3365660at2"/>
<comment type="caution">
    <text evidence="3">The sequence shown here is derived from an EMBL/GenBank/DDBJ whole genome shotgun (WGS) entry which is preliminary data.</text>
</comment>
<evidence type="ECO:0000313" key="3">
    <source>
        <dbReference type="EMBL" id="KAA9111536.1"/>
    </source>
</evidence>
<accession>A0A5J5J5V6</accession>
<name>A0A5J5J5V6_9MICO</name>
<dbReference type="EMBL" id="VYSA01000001">
    <property type="protein sequence ID" value="KAA9111536.1"/>
    <property type="molecule type" value="Genomic_DNA"/>
</dbReference>
<protein>
    <submittedName>
        <fullName evidence="3">SRPBCC domain-containing protein</fullName>
    </submittedName>
</protein>
<comment type="similarity">
    <text evidence="1">Belongs to the AHA1 family.</text>
</comment>
<dbReference type="InterPro" id="IPR023393">
    <property type="entry name" value="START-like_dom_sf"/>
</dbReference>
<dbReference type="RefSeq" id="WP_150448304.1">
    <property type="nucleotide sequence ID" value="NZ_VYSA01000001.1"/>
</dbReference>
<dbReference type="CDD" id="cd07814">
    <property type="entry name" value="SRPBCC_CalC_Aha1-like"/>
    <property type="match status" value="1"/>
</dbReference>
<dbReference type="InterPro" id="IPR013538">
    <property type="entry name" value="ASHA1/2-like_C"/>
</dbReference>
<evidence type="ECO:0000256" key="1">
    <source>
        <dbReference type="ARBA" id="ARBA00006817"/>
    </source>
</evidence>
<dbReference type="SUPFAM" id="SSF55961">
    <property type="entry name" value="Bet v1-like"/>
    <property type="match status" value="1"/>
</dbReference>
<evidence type="ECO:0000259" key="2">
    <source>
        <dbReference type="Pfam" id="PF08327"/>
    </source>
</evidence>
<keyword evidence="4" id="KW-1185">Reference proteome</keyword>
<dbReference type="AlphaFoldDB" id="A0A5J5J5V6"/>
<gene>
    <name evidence="3" type="ORF">F6B43_08220</name>
</gene>
<evidence type="ECO:0000313" key="4">
    <source>
        <dbReference type="Proteomes" id="UP000325827"/>
    </source>
</evidence>